<comment type="caution">
    <text evidence="13">The sequence shown here is derived from an EMBL/GenBank/DDBJ whole genome shotgun (WGS) entry which is preliminary data.</text>
</comment>
<evidence type="ECO:0000256" key="10">
    <source>
        <dbReference type="PROSITE-ProRule" id="PRU10141"/>
    </source>
</evidence>
<keyword evidence="3" id="KW-0723">Serine/threonine-protein kinase</keyword>
<dbReference type="Gene3D" id="1.10.510.10">
    <property type="entry name" value="Transferase(Phosphotransferase) domain 1"/>
    <property type="match status" value="1"/>
</dbReference>
<dbReference type="PROSITE" id="PS00107">
    <property type="entry name" value="PROTEIN_KINASE_ATP"/>
    <property type="match status" value="1"/>
</dbReference>
<feature type="region of interest" description="Disordered" evidence="11">
    <location>
        <begin position="675"/>
        <end position="759"/>
    </location>
</feature>
<dbReference type="STRING" id="150374.A0A0M8N1C9"/>
<evidence type="ECO:0000256" key="8">
    <source>
        <dbReference type="ARBA" id="ARBA00047899"/>
    </source>
</evidence>
<organism evidence="13 14">
    <name type="scientific">Escovopsis weberi</name>
    <dbReference type="NCBI Taxonomy" id="150374"/>
    <lineage>
        <taxon>Eukaryota</taxon>
        <taxon>Fungi</taxon>
        <taxon>Dikarya</taxon>
        <taxon>Ascomycota</taxon>
        <taxon>Pezizomycotina</taxon>
        <taxon>Sordariomycetes</taxon>
        <taxon>Hypocreomycetidae</taxon>
        <taxon>Hypocreales</taxon>
        <taxon>Hypocreaceae</taxon>
        <taxon>Escovopsis</taxon>
    </lineage>
</organism>
<dbReference type="Pfam" id="PF00069">
    <property type="entry name" value="Pkinase"/>
    <property type="match status" value="1"/>
</dbReference>
<comment type="similarity">
    <text evidence="1">Belongs to the protein kinase superfamily. STE Ser/Thr protein kinase family. STE20 subfamily.</text>
</comment>
<reference evidence="13 14" key="1">
    <citation type="submission" date="2015-07" db="EMBL/GenBank/DDBJ databases">
        <title>The genome of the fungus Escovopsis weberi, a specialized disease agent of ant agriculture.</title>
        <authorList>
            <person name="de Man T.J."/>
            <person name="Stajich J.E."/>
            <person name="Kubicek C.P."/>
            <person name="Chenthamara K."/>
            <person name="Atanasova L."/>
            <person name="Druzhinina I.S."/>
            <person name="Birnbaum S."/>
            <person name="Barribeau S.M."/>
            <person name="Teiling C."/>
            <person name="Suen G."/>
            <person name="Currie C."/>
            <person name="Gerardo N.M."/>
        </authorList>
    </citation>
    <scope>NUCLEOTIDE SEQUENCE [LARGE SCALE GENOMIC DNA]</scope>
</reference>
<dbReference type="EC" id="2.7.11.1" evidence="2"/>
<evidence type="ECO:0000313" key="13">
    <source>
        <dbReference type="EMBL" id="KOS18554.1"/>
    </source>
</evidence>
<evidence type="ECO:0000256" key="7">
    <source>
        <dbReference type="ARBA" id="ARBA00022840"/>
    </source>
</evidence>
<keyword evidence="5 10" id="KW-0547">Nucleotide-binding</keyword>
<protein>
    <recommendedName>
        <fullName evidence="2">non-specific serine/threonine protein kinase</fullName>
        <ecNumber evidence="2">2.7.11.1</ecNumber>
    </recommendedName>
</protein>
<keyword evidence="14" id="KW-1185">Reference proteome</keyword>
<comment type="catalytic activity">
    <reaction evidence="8">
        <text>L-threonyl-[protein] + ATP = O-phospho-L-threonyl-[protein] + ADP + H(+)</text>
        <dbReference type="Rhea" id="RHEA:46608"/>
        <dbReference type="Rhea" id="RHEA-COMP:11060"/>
        <dbReference type="Rhea" id="RHEA-COMP:11605"/>
        <dbReference type="ChEBI" id="CHEBI:15378"/>
        <dbReference type="ChEBI" id="CHEBI:30013"/>
        <dbReference type="ChEBI" id="CHEBI:30616"/>
        <dbReference type="ChEBI" id="CHEBI:61977"/>
        <dbReference type="ChEBI" id="CHEBI:456216"/>
        <dbReference type="EC" id="2.7.11.1"/>
    </reaction>
</comment>
<dbReference type="SMART" id="SM00220">
    <property type="entry name" value="S_TKc"/>
    <property type="match status" value="1"/>
</dbReference>
<evidence type="ECO:0000256" key="5">
    <source>
        <dbReference type="ARBA" id="ARBA00022741"/>
    </source>
</evidence>
<keyword evidence="6 13" id="KW-0418">Kinase</keyword>
<dbReference type="PANTHER" id="PTHR48012:SF10">
    <property type="entry name" value="FI20177P1"/>
    <property type="match status" value="1"/>
</dbReference>
<name>A0A0M8N1C9_ESCWE</name>
<dbReference type="OrthoDB" id="248923at2759"/>
<dbReference type="SUPFAM" id="SSF56112">
    <property type="entry name" value="Protein kinase-like (PK-like)"/>
    <property type="match status" value="1"/>
</dbReference>
<dbReference type="InterPro" id="IPR011009">
    <property type="entry name" value="Kinase-like_dom_sf"/>
</dbReference>
<evidence type="ECO:0000256" key="11">
    <source>
        <dbReference type="SAM" id="MobiDB-lite"/>
    </source>
</evidence>
<keyword evidence="7 10" id="KW-0067">ATP-binding</keyword>
<dbReference type="AlphaFoldDB" id="A0A0M8N1C9"/>
<dbReference type="PROSITE" id="PS00108">
    <property type="entry name" value="PROTEIN_KINASE_ST"/>
    <property type="match status" value="1"/>
</dbReference>
<feature type="region of interest" description="Disordered" evidence="11">
    <location>
        <begin position="395"/>
        <end position="418"/>
    </location>
</feature>
<gene>
    <name evidence="13" type="ORF">ESCO_000923</name>
</gene>
<feature type="binding site" evidence="10">
    <location>
        <position position="71"/>
    </location>
    <ligand>
        <name>ATP</name>
        <dbReference type="ChEBI" id="CHEBI:30616"/>
    </ligand>
</feature>
<comment type="catalytic activity">
    <reaction evidence="9">
        <text>L-seryl-[protein] + ATP = O-phospho-L-seryl-[protein] + ADP + H(+)</text>
        <dbReference type="Rhea" id="RHEA:17989"/>
        <dbReference type="Rhea" id="RHEA-COMP:9863"/>
        <dbReference type="Rhea" id="RHEA-COMP:11604"/>
        <dbReference type="ChEBI" id="CHEBI:15378"/>
        <dbReference type="ChEBI" id="CHEBI:29999"/>
        <dbReference type="ChEBI" id="CHEBI:30616"/>
        <dbReference type="ChEBI" id="CHEBI:83421"/>
        <dbReference type="ChEBI" id="CHEBI:456216"/>
        <dbReference type="EC" id="2.7.11.1"/>
    </reaction>
</comment>
<proteinExistence type="inferred from homology"/>
<feature type="compositionally biased region" description="Low complexity" evidence="11">
    <location>
        <begin position="684"/>
        <end position="705"/>
    </location>
</feature>
<dbReference type="Proteomes" id="UP000053831">
    <property type="component" value="Unassembled WGS sequence"/>
</dbReference>
<evidence type="ECO:0000259" key="12">
    <source>
        <dbReference type="PROSITE" id="PS50011"/>
    </source>
</evidence>
<dbReference type="InterPro" id="IPR008271">
    <property type="entry name" value="Ser/Thr_kinase_AS"/>
</dbReference>
<dbReference type="GO" id="GO:0005524">
    <property type="term" value="F:ATP binding"/>
    <property type="evidence" value="ECO:0007669"/>
    <property type="project" value="UniProtKB-UniRule"/>
</dbReference>
<dbReference type="EMBL" id="LGSR01000020">
    <property type="protein sequence ID" value="KOS18554.1"/>
    <property type="molecule type" value="Genomic_DNA"/>
</dbReference>
<dbReference type="GO" id="GO:0005737">
    <property type="term" value="C:cytoplasm"/>
    <property type="evidence" value="ECO:0007669"/>
    <property type="project" value="TreeGrafter"/>
</dbReference>
<evidence type="ECO:0000256" key="1">
    <source>
        <dbReference type="ARBA" id="ARBA00008874"/>
    </source>
</evidence>
<dbReference type="PROSITE" id="PS50011">
    <property type="entry name" value="PROTEIN_KINASE_DOM"/>
    <property type="match status" value="1"/>
</dbReference>
<feature type="region of interest" description="Disordered" evidence="11">
    <location>
        <begin position="563"/>
        <end position="585"/>
    </location>
</feature>
<dbReference type="FunFam" id="1.10.510.10:FF:000670">
    <property type="entry name" value="Serine/threonin protein kinase, putative"/>
    <property type="match status" value="1"/>
</dbReference>
<evidence type="ECO:0000256" key="4">
    <source>
        <dbReference type="ARBA" id="ARBA00022679"/>
    </source>
</evidence>
<dbReference type="GO" id="GO:0004674">
    <property type="term" value="F:protein serine/threonine kinase activity"/>
    <property type="evidence" value="ECO:0007669"/>
    <property type="project" value="UniProtKB-KW"/>
</dbReference>
<dbReference type="InterPro" id="IPR017441">
    <property type="entry name" value="Protein_kinase_ATP_BS"/>
</dbReference>
<feature type="domain" description="Protein kinase" evidence="12">
    <location>
        <begin position="42"/>
        <end position="308"/>
    </location>
</feature>
<evidence type="ECO:0000256" key="2">
    <source>
        <dbReference type="ARBA" id="ARBA00012513"/>
    </source>
</evidence>
<feature type="region of interest" description="Disordered" evidence="11">
    <location>
        <begin position="614"/>
        <end position="636"/>
    </location>
</feature>
<feature type="compositionally biased region" description="Polar residues" evidence="11">
    <location>
        <begin position="614"/>
        <end position="629"/>
    </location>
</feature>
<dbReference type="InterPro" id="IPR050629">
    <property type="entry name" value="STE20/SPS1-PAK"/>
</dbReference>
<sequence>MSLQVRWPGISVTKQKALEDARKMQNAVDETCNKAGRDSPQYQLQELIGKGSFGRVYKATSTKDGRLVAVKIIDIEEGDTVNPKLADTYGDLLKEIKALQRLSESGAKNINHVIEALPVGQSMWMVTEYCAGGSVATLMRPTAPGGLLEKWIIPIVREVAEAIHWVHDQGIIHRDLKCANVLVTEDGNVQLCDFGVAGVIETKFDKRTTFIGTPHWMAPELFDQEASYGVEVDIWAFGAMVYEIASGLPPNVTAGIDFSSLGAHLRHHTPRLEGDQYSAGLQDIVAYCLQHDARLRPTIEDVQQHQYIFNTEKDYPTSSLTQLVRTFKLWEAQGGDRRSLFSAGGAQGLAELSAAVTSDDWNFSTTAAFDQQVLNNNGGAQDVFDVYGSALGFEQESYEETSRPPAPKPRRRQAPYQPSVKAPLEKIFDPNTRSTYEENSRAYYSRPWLAPGCDLPLRSDNGATQDVNVRESLIDLDASLNGCELSQFVDLDTIRPRDSLVPHSDYDLDDAHYIKASVDEAADPKSNNRRTQDWKFPSFASEPVNPQTFRFPFTDDVAAPEPPRGLTRHQTEPYQPSSGFTDLAPPDALDNRASTGSLIDLDMSMSFPDCSTDFTRPSTSHSDAGSISGSELGGADPFQLEKHASLYVLNPTNREPSIYVSDDSDFAHVLADLPDMSLEPEHPPSSSSATAVTTAAAAQPAAAQSRPYSLSDFADMDPEILPEPLSAQPPPPLHHSASFPEPLQQPQPPRNYAHAQATSQPQLPYLPQAQSRPSFEQVGAALPPLPAAPMPKVLLGEGSTEDIRMELRRMAMSLGDHLSHINSYLAGLPVRGGNTGMHSSDAPTGEAM</sequence>
<keyword evidence="4" id="KW-0808">Transferase</keyword>
<evidence type="ECO:0000256" key="9">
    <source>
        <dbReference type="ARBA" id="ARBA00048679"/>
    </source>
</evidence>
<evidence type="ECO:0000256" key="3">
    <source>
        <dbReference type="ARBA" id="ARBA00022527"/>
    </source>
</evidence>
<dbReference type="PANTHER" id="PTHR48012">
    <property type="entry name" value="STERILE20-LIKE KINASE, ISOFORM B-RELATED"/>
    <property type="match status" value="1"/>
</dbReference>
<evidence type="ECO:0000313" key="14">
    <source>
        <dbReference type="Proteomes" id="UP000053831"/>
    </source>
</evidence>
<accession>A0A0M8N1C9</accession>
<dbReference type="InterPro" id="IPR000719">
    <property type="entry name" value="Prot_kinase_dom"/>
</dbReference>
<evidence type="ECO:0000256" key="6">
    <source>
        <dbReference type="ARBA" id="ARBA00022777"/>
    </source>
</evidence>